<gene>
    <name evidence="2" type="ORF">DWV67_14545</name>
    <name evidence="1" type="ORF">DXD10_05060</name>
</gene>
<dbReference type="Proteomes" id="UP000261208">
    <property type="component" value="Unassembled WGS sequence"/>
</dbReference>
<evidence type="ECO:0000313" key="4">
    <source>
        <dbReference type="Proteomes" id="UP000266376"/>
    </source>
</evidence>
<name>A0A395XLJ4_9FIRM</name>
<proteinExistence type="predicted"/>
<reference evidence="3 4" key="1">
    <citation type="submission" date="2018-08" db="EMBL/GenBank/DDBJ databases">
        <title>A genome reference for cultivated species of the human gut microbiota.</title>
        <authorList>
            <person name="Zou Y."/>
            <person name="Xue W."/>
            <person name="Luo G."/>
        </authorList>
    </citation>
    <scope>NUCLEOTIDE SEQUENCE [LARGE SCALE GENOMIC DNA]</scope>
    <source>
        <strain evidence="2 4">AF12-11</strain>
        <strain evidence="1 3">TF11-11</strain>
    </source>
</reference>
<sequence length="318" mass="37924">MKEIGGYIELEHFRLPMFHEDAIALNCGRNALAYLIEANNIKKIWLPYFLCDSVKSVCRKYDVQIKQYHITYSFLPAEIEHEKEDWIYLVNYYGQLNDQVILEYKSRYKNIILDNAQNYFAQPIKDVNTLYTCRKYFGVPDGAFLYTSTRIERELEYDESFEHMRHILGRYERTASEFYAASVENNKRFSNEPIKKMSHLTNNLLHAIDYSFVEDRRKSNFSILDSKLGEINQLNLQRNIEVNTFMYPFMIDNAALIRKKLQKQGIYIPTLWPNVLQEVPETWKEWKMAQNILPLPVDQRYNKSDMRDLVRELEKCIS</sequence>
<organism evidence="2 4">
    <name type="scientific">Dorea formicigenerans</name>
    <dbReference type="NCBI Taxonomy" id="39486"/>
    <lineage>
        <taxon>Bacteria</taxon>
        <taxon>Bacillati</taxon>
        <taxon>Bacillota</taxon>
        <taxon>Clostridia</taxon>
        <taxon>Lachnospirales</taxon>
        <taxon>Lachnospiraceae</taxon>
        <taxon>Dorea</taxon>
    </lineage>
</organism>
<dbReference type="Gene3D" id="3.90.1150.10">
    <property type="entry name" value="Aspartate Aminotransferase, domain 1"/>
    <property type="match status" value="1"/>
</dbReference>
<dbReference type="InterPro" id="IPR015424">
    <property type="entry name" value="PyrdxlP-dep_Trfase"/>
</dbReference>
<comment type="caution">
    <text evidence="2">The sequence shown here is derived from an EMBL/GenBank/DDBJ whole genome shotgun (WGS) entry which is preliminary data.</text>
</comment>
<accession>A0A395XLJ4</accession>
<evidence type="ECO:0000313" key="3">
    <source>
        <dbReference type="Proteomes" id="UP000261208"/>
    </source>
</evidence>
<evidence type="ECO:0000313" key="2">
    <source>
        <dbReference type="EMBL" id="RGW48776.1"/>
    </source>
</evidence>
<dbReference type="EMBL" id="QSQQ01000005">
    <property type="protein sequence ID" value="RGK49079.1"/>
    <property type="molecule type" value="Genomic_DNA"/>
</dbReference>
<dbReference type="RefSeq" id="WP_117649390.1">
    <property type="nucleotide sequence ID" value="NZ_QSQQ01000005.1"/>
</dbReference>
<evidence type="ECO:0008006" key="5">
    <source>
        <dbReference type="Google" id="ProtNLM"/>
    </source>
</evidence>
<dbReference type="SUPFAM" id="SSF53383">
    <property type="entry name" value="PLP-dependent transferases"/>
    <property type="match status" value="1"/>
</dbReference>
<evidence type="ECO:0000313" key="1">
    <source>
        <dbReference type="EMBL" id="RGK49079.1"/>
    </source>
</evidence>
<dbReference type="AlphaFoldDB" id="A0A395XLJ4"/>
<dbReference type="InterPro" id="IPR015422">
    <property type="entry name" value="PyrdxlP-dep_Trfase_small"/>
</dbReference>
<protein>
    <recommendedName>
        <fullName evidence="5">DegT/DnrJ/EryC1/StrS aminotransferase family protein</fullName>
    </recommendedName>
</protein>
<dbReference type="EMBL" id="QSAJ01000052">
    <property type="protein sequence ID" value="RGW48776.1"/>
    <property type="molecule type" value="Genomic_DNA"/>
</dbReference>
<dbReference type="Proteomes" id="UP000266376">
    <property type="component" value="Unassembled WGS sequence"/>
</dbReference>